<proteinExistence type="inferred from homology"/>
<dbReference type="Proteomes" id="UP000034316">
    <property type="component" value="Unassembled WGS sequence"/>
</dbReference>
<keyword evidence="2 5" id="KW-0689">Ribosomal protein</keyword>
<protein>
    <recommendedName>
        <fullName evidence="4">50S ribosomal protein L17</fullName>
    </recommendedName>
</protein>
<evidence type="ECO:0000256" key="3">
    <source>
        <dbReference type="ARBA" id="ARBA00023274"/>
    </source>
</evidence>
<dbReference type="GO" id="GO:0015934">
    <property type="term" value="C:large ribosomal subunit"/>
    <property type="evidence" value="ECO:0007669"/>
    <property type="project" value="TreeGrafter"/>
</dbReference>
<dbReference type="Pfam" id="PF01196">
    <property type="entry name" value="Ribosomal_L17"/>
    <property type="match status" value="1"/>
</dbReference>
<dbReference type="STRING" id="1618333.UR93_C0001G0058"/>
<dbReference type="Gene3D" id="3.90.1030.10">
    <property type="entry name" value="Ribosomal protein L17"/>
    <property type="match status" value="1"/>
</dbReference>
<dbReference type="InterPro" id="IPR036373">
    <property type="entry name" value="Ribosomal_bL17_sf"/>
</dbReference>
<evidence type="ECO:0000256" key="2">
    <source>
        <dbReference type="ARBA" id="ARBA00022980"/>
    </source>
</evidence>
<dbReference type="AlphaFoldDB" id="A0A0G0DKA1"/>
<sequence>MLPTHQKLSRKIGHRRLLVKNMLTSLFLYEKITSTKAKIKAIKPITEKLLSRIKNSDNNVNLIRYLKKYLIGKNVIDKLIEVYQPNLKNNDKFVFKYNLNTRKGDGAELAMLKINPDLVKLAEVKEEKEMSEKSSKKILKKTKNNK</sequence>
<organism evidence="5 6">
    <name type="scientific">Berkelbacteria bacterium GW2011_GWA2_35_9</name>
    <dbReference type="NCBI Taxonomy" id="1618333"/>
    <lineage>
        <taxon>Bacteria</taxon>
        <taxon>Candidatus Berkelbacteria</taxon>
    </lineage>
</organism>
<evidence type="ECO:0000256" key="4">
    <source>
        <dbReference type="ARBA" id="ARBA00035494"/>
    </source>
</evidence>
<dbReference type="PANTHER" id="PTHR14413:SF16">
    <property type="entry name" value="LARGE RIBOSOMAL SUBUNIT PROTEIN BL17M"/>
    <property type="match status" value="1"/>
</dbReference>
<dbReference type="PANTHER" id="PTHR14413">
    <property type="entry name" value="RIBOSOMAL PROTEIN L17"/>
    <property type="match status" value="1"/>
</dbReference>
<name>A0A0G0DKA1_9BACT</name>
<comment type="caution">
    <text evidence="5">The sequence shown here is derived from an EMBL/GenBank/DDBJ whole genome shotgun (WGS) entry which is preliminary data.</text>
</comment>
<keyword evidence="3" id="KW-0687">Ribonucleoprotein</keyword>
<evidence type="ECO:0000313" key="5">
    <source>
        <dbReference type="EMBL" id="KKP89226.1"/>
    </source>
</evidence>
<dbReference type="GO" id="GO:0006412">
    <property type="term" value="P:translation"/>
    <property type="evidence" value="ECO:0007669"/>
    <property type="project" value="InterPro"/>
</dbReference>
<reference evidence="5 6" key="1">
    <citation type="journal article" date="2015" name="Nature">
        <title>rRNA introns, odd ribosomes, and small enigmatic genomes across a large radiation of phyla.</title>
        <authorList>
            <person name="Brown C.T."/>
            <person name="Hug L.A."/>
            <person name="Thomas B.C."/>
            <person name="Sharon I."/>
            <person name="Castelle C.J."/>
            <person name="Singh A."/>
            <person name="Wilkins M.J."/>
            <person name="Williams K.H."/>
            <person name="Banfield J.F."/>
        </authorList>
    </citation>
    <scope>NUCLEOTIDE SEQUENCE [LARGE SCALE GENOMIC DNA]</scope>
</reference>
<gene>
    <name evidence="5" type="ORF">UR93_C0001G0058</name>
</gene>
<dbReference type="EMBL" id="LBRB01000001">
    <property type="protein sequence ID" value="KKP89226.1"/>
    <property type="molecule type" value="Genomic_DNA"/>
</dbReference>
<dbReference type="SUPFAM" id="SSF64263">
    <property type="entry name" value="Prokaryotic ribosomal protein L17"/>
    <property type="match status" value="1"/>
</dbReference>
<accession>A0A0G0DKA1</accession>
<dbReference type="GO" id="GO:0003735">
    <property type="term" value="F:structural constituent of ribosome"/>
    <property type="evidence" value="ECO:0007669"/>
    <property type="project" value="InterPro"/>
</dbReference>
<comment type="similarity">
    <text evidence="1">Belongs to the bacterial ribosomal protein bL17 family.</text>
</comment>
<evidence type="ECO:0000313" key="6">
    <source>
        <dbReference type="Proteomes" id="UP000034316"/>
    </source>
</evidence>
<evidence type="ECO:0000256" key="1">
    <source>
        <dbReference type="ARBA" id="ARBA00008777"/>
    </source>
</evidence>
<dbReference type="InterPro" id="IPR000456">
    <property type="entry name" value="Ribosomal_bL17"/>
</dbReference>